<dbReference type="Proteomes" id="UP000055702">
    <property type="component" value="Unassembled WGS sequence"/>
</dbReference>
<evidence type="ECO:0000313" key="1">
    <source>
        <dbReference type="EMBL" id="KVX02379.1"/>
    </source>
</evidence>
<gene>
    <name evidence="1" type="ORF">AWJ07_14650</name>
</gene>
<dbReference type="Gene3D" id="1.20.1270.340">
    <property type="match status" value="1"/>
</dbReference>
<reference evidence="1 2" key="1">
    <citation type="submission" date="2016-01" db="EMBL/GenBank/DDBJ databases">
        <title>Draft genome of the antarctic isolate Shewanella frigidimarina Ag06-30.</title>
        <authorList>
            <person name="Parmeciano Di Noto G."/>
            <person name="Vazquez S."/>
            <person name="Mac Cormack W."/>
            <person name="Iriarte A."/>
            <person name="Quiroga C."/>
        </authorList>
    </citation>
    <scope>NUCLEOTIDE SEQUENCE [LARGE SCALE GENOMIC DNA]</scope>
    <source>
        <strain evidence="1 2">Ag06-30</strain>
    </source>
</reference>
<dbReference type="AlphaFoldDB" id="A0A119D048"/>
<dbReference type="Pfam" id="PF07445">
    <property type="entry name" value="PriC"/>
    <property type="match status" value="1"/>
</dbReference>
<accession>A0A119D048</accession>
<proteinExistence type="predicted"/>
<dbReference type="RefSeq" id="WP_011638082.1">
    <property type="nucleotide sequence ID" value="NZ_JBBMQR010000003.1"/>
</dbReference>
<organism evidence="1">
    <name type="scientific">Shewanella frigidimarina</name>
    <dbReference type="NCBI Taxonomy" id="56812"/>
    <lineage>
        <taxon>Bacteria</taxon>
        <taxon>Pseudomonadati</taxon>
        <taxon>Pseudomonadota</taxon>
        <taxon>Gammaproteobacteria</taxon>
        <taxon>Alteromonadales</taxon>
        <taxon>Shewanellaceae</taxon>
        <taxon>Shewanella</taxon>
    </lineage>
</organism>
<dbReference type="GeneID" id="41837994"/>
<protein>
    <submittedName>
        <fullName evidence="1">Prepilin peptidase</fullName>
    </submittedName>
</protein>
<name>A0A119D048_SHEFR</name>
<comment type="caution">
    <text evidence="1">The sequence shown here is derived from an EMBL/GenBank/DDBJ whole genome shotgun (WGS) entry which is preliminary data.</text>
</comment>
<dbReference type="OMA" id="SHEIYAE"/>
<dbReference type="EMBL" id="LRDC01000014">
    <property type="protein sequence ID" value="KVX02379.1"/>
    <property type="molecule type" value="Genomic_DNA"/>
</dbReference>
<sequence length="220" mass="25759">MNTQQLVSMLKQQLAKLEQDALIHDQNLAPSQRQSLQEIERFNSQLFAQQGAQLSPCITQLRQDIKQLEKQLYLKLGGNVIQLSCDRIQDRFSALRRALLTTHINLKSEQQRKASNRARYAKKQQQAIQDSGFGWIASNVMQNSHQLYAELNKHLNWAKKIEQKIQQMEASLEFCHSDDKIKLQNDILSMHRRLGKCKQATSYIEERIQLFERPRQSYPR</sequence>
<evidence type="ECO:0000313" key="2">
    <source>
        <dbReference type="Proteomes" id="UP000055702"/>
    </source>
</evidence>
<dbReference type="InterPro" id="IPR010890">
    <property type="entry name" value="PriC"/>
</dbReference>
<dbReference type="InterPro" id="IPR038338">
    <property type="entry name" value="PriC_sf"/>
</dbReference>